<name>A0A1M5FSD8_9BACT</name>
<evidence type="ECO:0000313" key="1">
    <source>
        <dbReference type="EMBL" id="SHF94467.1"/>
    </source>
</evidence>
<dbReference type="AlphaFoldDB" id="A0A1M5FSD8"/>
<protein>
    <submittedName>
        <fullName evidence="1">Uncharacterized protein</fullName>
    </submittedName>
</protein>
<dbReference type="Proteomes" id="UP000184048">
    <property type="component" value="Unassembled WGS sequence"/>
</dbReference>
<keyword evidence="2" id="KW-1185">Reference proteome</keyword>
<reference evidence="1 2" key="1">
    <citation type="submission" date="2016-11" db="EMBL/GenBank/DDBJ databases">
        <authorList>
            <person name="Jaros S."/>
            <person name="Januszkiewicz K."/>
            <person name="Wedrychowicz H."/>
        </authorList>
    </citation>
    <scope>NUCLEOTIDE SEQUENCE [LARGE SCALE GENOMIC DNA]</scope>
    <source>
        <strain evidence="1 2">DSM 18119</strain>
    </source>
</reference>
<sequence length="48" mass="5770">MSTEWRIIFSAYTRYTFELVDHSLNFYTRKSICLDASETAWKENIFQG</sequence>
<gene>
    <name evidence="1" type="ORF">SAMN02745131_03934</name>
</gene>
<dbReference type="EMBL" id="FQUU01000024">
    <property type="protein sequence ID" value="SHF94467.1"/>
    <property type="molecule type" value="Genomic_DNA"/>
</dbReference>
<accession>A0A1M5FSD8</accession>
<proteinExistence type="predicted"/>
<evidence type="ECO:0000313" key="2">
    <source>
        <dbReference type="Proteomes" id="UP000184048"/>
    </source>
</evidence>
<dbReference type="RefSeq" id="WP_175546119.1">
    <property type="nucleotide sequence ID" value="NZ_FQUU01000024.1"/>
</dbReference>
<organism evidence="1 2">
    <name type="scientific">Flavisolibacter ginsengisoli DSM 18119</name>
    <dbReference type="NCBI Taxonomy" id="1121884"/>
    <lineage>
        <taxon>Bacteria</taxon>
        <taxon>Pseudomonadati</taxon>
        <taxon>Bacteroidota</taxon>
        <taxon>Chitinophagia</taxon>
        <taxon>Chitinophagales</taxon>
        <taxon>Chitinophagaceae</taxon>
        <taxon>Flavisolibacter</taxon>
    </lineage>
</organism>